<dbReference type="AlphaFoldDB" id="A0A4Y3R199"/>
<dbReference type="Proteomes" id="UP000319210">
    <property type="component" value="Unassembled WGS sequence"/>
</dbReference>
<sequence length="93" mass="9691">MGDESGADQGFLTARALFQAGVISTQPRGGDRAVHCAAVRRPLIPRAFGAALKERVTAGLDWRSASRADGVQVITRKGGLLDHAEAGGHRGAQ</sequence>
<name>A0A4Y3R199_STRCI</name>
<organism evidence="1 2">
    <name type="scientific">Streptomyces cacaoi</name>
    <dbReference type="NCBI Taxonomy" id="1898"/>
    <lineage>
        <taxon>Bacteria</taxon>
        <taxon>Bacillati</taxon>
        <taxon>Actinomycetota</taxon>
        <taxon>Actinomycetes</taxon>
        <taxon>Kitasatosporales</taxon>
        <taxon>Streptomycetaceae</taxon>
        <taxon>Streptomyces</taxon>
    </lineage>
</organism>
<keyword evidence="2" id="KW-1185">Reference proteome</keyword>
<comment type="caution">
    <text evidence="1">The sequence shown here is derived from an EMBL/GenBank/DDBJ whole genome shotgun (WGS) entry which is preliminary data.</text>
</comment>
<gene>
    <name evidence="1" type="ORF">SCA03_35800</name>
</gene>
<accession>A0A4Y3R199</accession>
<dbReference type="EMBL" id="BJMM01000017">
    <property type="protein sequence ID" value="GEB51029.1"/>
    <property type="molecule type" value="Genomic_DNA"/>
</dbReference>
<proteinExistence type="predicted"/>
<protein>
    <submittedName>
        <fullName evidence="1">Uncharacterized protein</fullName>
    </submittedName>
</protein>
<reference evidence="1 2" key="1">
    <citation type="submission" date="2019-06" db="EMBL/GenBank/DDBJ databases">
        <title>Whole genome shotgun sequence of Streptomyces cacaoi subsp. cacaoi NBRC 12748.</title>
        <authorList>
            <person name="Hosoyama A."/>
            <person name="Uohara A."/>
            <person name="Ohji S."/>
            <person name="Ichikawa N."/>
        </authorList>
    </citation>
    <scope>NUCLEOTIDE SEQUENCE [LARGE SCALE GENOMIC DNA]</scope>
    <source>
        <strain evidence="1 2">NBRC 12748</strain>
    </source>
</reference>
<evidence type="ECO:0000313" key="1">
    <source>
        <dbReference type="EMBL" id="GEB51029.1"/>
    </source>
</evidence>
<evidence type="ECO:0000313" key="2">
    <source>
        <dbReference type="Proteomes" id="UP000319210"/>
    </source>
</evidence>